<evidence type="ECO:0000256" key="4">
    <source>
        <dbReference type="ARBA" id="ARBA00023136"/>
    </source>
</evidence>
<keyword evidence="2" id="KW-0328">Glycosyltransferase</keyword>
<evidence type="ECO:0000313" key="7">
    <source>
        <dbReference type="Proteomes" id="UP000077755"/>
    </source>
</evidence>
<dbReference type="PANTHER" id="PTHR45719">
    <property type="entry name" value="GLYCOSYLTRANSFERASE"/>
    <property type="match status" value="1"/>
</dbReference>
<dbReference type="InterPro" id="IPR003406">
    <property type="entry name" value="Glyco_trans_14"/>
</dbReference>
<protein>
    <submittedName>
        <fullName evidence="6">Uncharacterized protein</fullName>
    </submittedName>
</protein>
<keyword evidence="7" id="KW-1185">Reference proteome</keyword>
<dbReference type="Pfam" id="PF02485">
    <property type="entry name" value="Branch"/>
    <property type="match status" value="1"/>
</dbReference>
<keyword evidence="4" id="KW-0472">Membrane</keyword>
<keyword evidence="3" id="KW-0808">Transferase</keyword>
<accession>A0AAF0WNT2</accession>
<evidence type="ECO:0000256" key="2">
    <source>
        <dbReference type="ARBA" id="ARBA00022676"/>
    </source>
</evidence>
<evidence type="ECO:0000256" key="1">
    <source>
        <dbReference type="ARBA" id="ARBA00004606"/>
    </source>
</evidence>
<evidence type="ECO:0000313" key="6">
    <source>
        <dbReference type="EMBL" id="WOG93352.1"/>
    </source>
</evidence>
<dbReference type="Proteomes" id="UP000077755">
    <property type="component" value="Chromosome 3"/>
</dbReference>
<dbReference type="EMBL" id="CP093345">
    <property type="protein sequence ID" value="WOG93352.1"/>
    <property type="molecule type" value="Genomic_DNA"/>
</dbReference>
<gene>
    <name evidence="6" type="ORF">DCAR_0312635</name>
</gene>
<name>A0AAF0WNT2_DAUCS</name>
<comment type="subcellular location">
    <subcellularLocation>
        <location evidence="1">Membrane</location>
        <topology evidence="1">Single-pass type II membrane protein</topology>
    </subcellularLocation>
</comment>
<evidence type="ECO:0000256" key="5">
    <source>
        <dbReference type="ARBA" id="ARBA00023180"/>
    </source>
</evidence>
<sequence>MHLRHPHTSERKWIFPLVLASLLSLSLLLITTSLSSSPPSLLLSLHSISLSSSSVFIESKLHPLPLSSLPPPPRLAYLISGSNGDSSMLKRTLLALYHPHNQYIVHLDAESPEHERRDLLEFVANSSVFVRFGNVRMITKANLVTYRGPTMVANTLHAAALLLRHGGDWDWFINLSASDYPLVTQDDLLDAFSYLPRDLNFIDHTSNIGWKESQRAKPVIVDPGLYMTKKSDVFWITQRRSVPTAFKLFTGSAWMALSRPFIDYCIWGWDNLPRTVLMYYANFLSSPEGYFHTVVCNAREFSNTTVNSDLHYISWDNPPKQHPHYLTVDDMKKMVDSNAPFARKFHKDDPVLDKIDSELLSRGQGMVVPGGWCLGSRENGSDPCSVVGNITLLRPTPGAKRLETLISSLLSDDKFRPMQCK</sequence>
<evidence type="ECO:0000256" key="3">
    <source>
        <dbReference type="ARBA" id="ARBA00022679"/>
    </source>
</evidence>
<dbReference type="GO" id="GO:0015020">
    <property type="term" value="F:glucuronosyltransferase activity"/>
    <property type="evidence" value="ECO:0007669"/>
    <property type="project" value="InterPro"/>
</dbReference>
<reference evidence="6" key="1">
    <citation type="journal article" date="2016" name="Nat. Genet.">
        <title>A high-quality carrot genome assembly provides new insights into carotenoid accumulation and asterid genome evolution.</title>
        <authorList>
            <person name="Iorizzo M."/>
            <person name="Ellison S."/>
            <person name="Senalik D."/>
            <person name="Zeng P."/>
            <person name="Satapoomin P."/>
            <person name="Huang J."/>
            <person name="Bowman M."/>
            <person name="Iovene M."/>
            <person name="Sanseverino W."/>
            <person name="Cavagnaro P."/>
            <person name="Yildiz M."/>
            <person name="Macko-Podgorni A."/>
            <person name="Moranska E."/>
            <person name="Grzebelus E."/>
            <person name="Grzebelus D."/>
            <person name="Ashrafi H."/>
            <person name="Zheng Z."/>
            <person name="Cheng S."/>
            <person name="Spooner D."/>
            <person name="Van Deynze A."/>
            <person name="Simon P."/>
        </authorList>
    </citation>
    <scope>NUCLEOTIDE SEQUENCE</scope>
    <source>
        <tissue evidence="6">Leaf</tissue>
    </source>
</reference>
<organism evidence="6 7">
    <name type="scientific">Daucus carota subsp. sativus</name>
    <name type="common">Carrot</name>
    <dbReference type="NCBI Taxonomy" id="79200"/>
    <lineage>
        <taxon>Eukaryota</taxon>
        <taxon>Viridiplantae</taxon>
        <taxon>Streptophyta</taxon>
        <taxon>Embryophyta</taxon>
        <taxon>Tracheophyta</taxon>
        <taxon>Spermatophyta</taxon>
        <taxon>Magnoliopsida</taxon>
        <taxon>eudicotyledons</taxon>
        <taxon>Gunneridae</taxon>
        <taxon>Pentapetalae</taxon>
        <taxon>asterids</taxon>
        <taxon>campanulids</taxon>
        <taxon>Apiales</taxon>
        <taxon>Apiaceae</taxon>
        <taxon>Apioideae</taxon>
        <taxon>Scandiceae</taxon>
        <taxon>Daucinae</taxon>
        <taxon>Daucus</taxon>
        <taxon>Daucus sect. Daucus</taxon>
    </lineage>
</organism>
<dbReference type="GO" id="GO:0016020">
    <property type="term" value="C:membrane"/>
    <property type="evidence" value="ECO:0007669"/>
    <property type="project" value="UniProtKB-SubCell"/>
</dbReference>
<dbReference type="AlphaFoldDB" id="A0AAF0WNT2"/>
<dbReference type="InterPro" id="IPR044610">
    <property type="entry name" value="GLCAT14A/B/C"/>
</dbReference>
<dbReference type="PANTHER" id="PTHR45719:SF3">
    <property type="entry name" value="BETA-GLUCURONOSYLTRANSFERASE GLCAT14A"/>
    <property type="match status" value="1"/>
</dbReference>
<proteinExistence type="predicted"/>
<keyword evidence="5" id="KW-0325">Glycoprotein</keyword>
<reference evidence="6" key="2">
    <citation type="submission" date="2022-03" db="EMBL/GenBank/DDBJ databases">
        <title>Draft title - Genomic analysis of global carrot germplasm unveils the trajectory of domestication and the origin of high carotenoid orange carrot.</title>
        <authorList>
            <person name="Iorizzo M."/>
            <person name="Ellison S."/>
            <person name="Senalik D."/>
            <person name="Macko-Podgorni A."/>
            <person name="Grzebelus D."/>
            <person name="Bostan H."/>
            <person name="Rolling W."/>
            <person name="Curaba J."/>
            <person name="Simon P."/>
        </authorList>
    </citation>
    <scope>NUCLEOTIDE SEQUENCE</scope>
    <source>
        <tissue evidence="6">Leaf</tissue>
    </source>
</reference>